<dbReference type="EMBL" id="CP059851">
    <property type="protein sequence ID" value="QMW23920.1"/>
    <property type="molecule type" value="Genomic_DNA"/>
</dbReference>
<dbReference type="KEGG" id="sand:H3309_05460"/>
<feature type="transmembrane region" description="Helical" evidence="1">
    <location>
        <begin position="57"/>
        <end position="79"/>
    </location>
</feature>
<organism evidence="2 3">
    <name type="scientific">Sandaracinobacteroides saxicola</name>
    <dbReference type="NCBI Taxonomy" id="2759707"/>
    <lineage>
        <taxon>Bacteria</taxon>
        <taxon>Pseudomonadati</taxon>
        <taxon>Pseudomonadota</taxon>
        <taxon>Alphaproteobacteria</taxon>
        <taxon>Sphingomonadales</taxon>
        <taxon>Sphingosinicellaceae</taxon>
        <taxon>Sandaracinobacteroides</taxon>
    </lineage>
</organism>
<evidence type="ECO:0008006" key="4">
    <source>
        <dbReference type="Google" id="ProtNLM"/>
    </source>
</evidence>
<keyword evidence="1" id="KW-0812">Transmembrane</keyword>
<name>A0A7G5IKM8_9SPHN</name>
<protein>
    <recommendedName>
        <fullName evidence="4">Mercuric transport protein MerT</fullName>
    </recommendedName>
</protein>
<feature type="transmembrane region" description="Helical" evidence="1">
    <location>
        <begin position="100"/>
        <end position="123"/>
    </location>
</feature>
<evidence type="ECO:0000313" key="2">
    <source>
        <dbReference type="EMBL" id="QMW23920.1"/>
    </source>
</evidence>
<evidence type="ECO:0000256" key="1">
    <source>
        <dbReference type="SAM" id="Phobius"/>
    </source>
</evidence>
<proteinExistence type="predicted"/>
<keyword evidence="1" id="KW-1133">Transmembrane helix</keyword>
<evidence type="ECO:0000313" key="3">
    <source>
        <dbReference type="Proteomes" id="UP000515292"/>
    </source>
</evidence>
<dbReference type="RefSeq" id="WP_182297743.1">
    <property type="nucleotide sequence ID" value="NZ_CP059851.1"/>
</dbReference>
<sequence>MRVLGWRDTLAPTLSLFASGSTLVCCALPALLVSLGLGASLAGLVSAAPWLVELTRWKAWLFAGSGALLGLAALMQWRARGLPCPADAAAARACLRLRRVSAAVLALSALLWAVGAFFAFFAARLLL</sequence>
<keyword evidence="3" id="KW-1185">Reference proteome</keyword>
<gene>
    <name evidence="2" type="ORF">H3309_05460</name>
</gene>
<accession>A0A7G5IKM8</accession>
<dbReference type="Proteomes" id="UP000515292">
    <property type="component" value="Chromosome"/>
</dbReference>
<keyword evidence="1" id="KW-0472">Membrane</keyword>
<dbReference type="AlphaFoldDB" id="A0A7G5IKM8"/>
<reference evidence="2 3" key="1">
    <citation type="submission" date="2020-07" db="EMBL/GenBank/DDBJ databases">
        <title>Complete genome sequence for Sandaracinobacter sp. M6.</title>
        <authorList>
            <person name="Tang Y."/>
            <person name="Liu Q."/>
            <person name="Guo Z."/>
            <person name="Lei P."/>
            <person name="Huang B."/>
        </authorList>
    </citation>
    <scope>NUCLEOTIDE SEQUENCE [LARGE SCALE GENOMIC DNA]</scope>
    <source>
        <strain evidence="2 3">M6</strain>
    </source>
</reference>